<reference evidence="3 4" key="1">
    <citation type="journal article" date="2015" name="Parasitol. Res.">
        <title>Viruses in close associations with free-living amoebae.</title>
        <authorList>
            <person name="Scheid P."/>
        </authorList>
    </citation>
    <scope>NUCLEOTIDE SEQUENCE [LARGE SCALE GENOMIC DNA]</scope>
    <source>
        <strain evidence="3">KlaHel</strain>
    </source>
</reference>
<dbReference type="EMBL" id="KP136319">
    <property type="protein sequence ID" value="AJF96739.1"/>
    <property type="molecule type" value="Genomic_DNA"/>
</dbReference>
<dbReference type="PROSITE" id="PS50105">
    <property type="entry name" value="SAM_DOMAIN"/>
    <property type="match status" value="1"/>
</dbReference>
<feature type="compositionally biased region" description="Polar residues" evidence="1">
    <location>
        <begin position="518"/>
        <end position="539"/>
    </location>
</feature>
<dbReference type="RefSeq" id="YP_009118974.1">
    <property type="nucleotide sequence ID" value="NC_026440.1"/>
</dbReference>
<feature type="region of interest" description="Disordered" evidence="1">
    <location>
        <begin position="777"/>
        <end position="879"/>
    </location>
</feature>
<feature type="compositionally biased region" description="Polar residues" evidence="1">
    <location>
        <begin position="652"/>
        <end position="667"/>
    </location>
</feature>
<feature type="compositionally biased region" description="Basic and acidic residues" evidence="1">
    <location>
        <begin position="602"/>
        <end position="618"/>
    </location>
</feature>
<feature type="region of interest" description="Disordered" evidence="1">
    <location>
        <begin position="341"/>
        <end position="435"/>
    </location>
</feature>
<name>A0A0B5IZZ1_9VIRU</name>
<dbReference type="SUPFAM" id="SSF47769">
    <property type="entry name" value="SAM/Pointed domain"/>
    <property type="match status" value="1"/>
</dbReference>
<feature type="compositionally biased region" description="Acidic residues" evidence="1">
    <location>
        <begin position="372"/>
        <end position="388"/>
    </location>
</feature>
<evidence type="ECO:0000313" key="4">
    <source>
        <dbReference type="Proteomes" id="UP000202511"/>
    </source>
</evidence>
<dbReference type="Proteomes" id="UP000202511">
    <property type="component" value="Segment"/>
</dbReference>
<feature type="compositionally biased region" description="Acidic residues" evidence="1">
    <location>
        <begin position="854"/>
        <end position="867"/>
    </location>
</feature>
<dbReference type="Gene3D" id="1.10.150.50">
    <property type="entry name" value="Transcription Factor, Ets-1"/>
    <property type="match status" value="1"/>
</dbReference>
<feature type="compositionally biased region" description="Basic and acidic residues" evidence="1">
    <location>
        <begin position="677"/>
        <end position="687"/>
    </location>
</feature>
<dbReference type="InterPro" id="IPR001660">
    <property type="entry name" value="SAM"/>
</dbReference>
<dbReference type="GeneID" id="23461656"/>
<organism evidence="3 4">
    <name type="scientific">Pandoravirus inopinatum</name>
    <dbReference type="NCBI Taxonomy" id="1605721"/>
    <lineage>
        <taxon>Viruses</taxon>
        <taxon>Pandoravirus</taxon>
    </lineage>
</organism>
<sequence>MATTPRSFGWMADKRLKSFWQHNRQWPDLDYNIMDRIEAACAALGRPLPRCGPPKDRWHVGGMDQAMARIRELHAYNNRQALEHPARDDHDACLDHQGDSASTSPGVLFSRWFNAKGARLHGIDPETTTAKEAWAYMQSRPTSPRAPRWCTSYWDELSRHATSDALSAVVPRRTPDGSSVSTIDLFRRATGTSTESRGQRLYAEIMSGLERSGTWQFAKKWAESGAPQRVVDLDRVGPFLRDVCTLLGDTVERDRADAYRHGPACARLFGAAVITAAPPISDRDAAIEPFVGDASTAGRSNEPVPVAAKQSSTLEEAARCRVCSLESSSHLAVGLAKDVSRQDHSCGAPSPPAESPLQTKEHGVRRFRFLLSEDDPLDETDTDDDQGDCEGGNHDIDLGDQPPAAVHFHERPGTTVGGQKSAGSLPLAGRNPSDAPHVSDWNADEVGDWVATCDNGCLAGYREAFVENCITGRNLQDIANRGLVDCLGILQQMGVDRVGDALDLWRLIGDLVSTCSRSFPSNPATQSPEVPLSSSSTLRSVAGGTKRRSEAPTRPNAKRPRTAGDESLPRASATGDTGNAAKDAPPKCARCSASPVPGHTLCEPHRLAQNARQREYDRKRAKSKQQHVGERNKRQKEARPLQKHGRLDGTTDGHSTPCASQTQSTVCGEQPQRGARRHAEPHRTSKEGVDTVDGIMRYYTTCTTPAAVASRNLGGDHDHRHTASVQDELGDMAPTDDQQMRADPPTVGIVLADQATPIPPSLDAHVVDCATTKARDEIESTKQGGAPTKRKWIDQETIDDEGTETEDEELANEQGAPPSPVEVDYPPMTPRDLLALWPERRRAAQDCAAKGGDDGDDDGDTKEDDNAESNWYVQRNVQA</sequence>
<dbReference type="InterPro" id="IPR013761">
    <property type="entry name" value="SAM/pointed_sf"/>
</dbReference>
<evidence type="ECO:0000259" key="2">
    <source>
        <dbReference type="PROSITE" id="PS50105"/>
    </source>
</evidence>
<feature type="compositionally biased region" description="Acidic residues" evidence="1">
    <location>
        <begin position="796"/>
        <end position="811"/>
    </location>
</feature>
<evidence type="ECO:0000256" key="1">
    <source>
        <dbReference type="SAM" id="MobiDB-lite"/>
    </source>
</evidence>
<accession>A0A0B5IZZ1</accession>
<feature type="compositionally biased region" description="Basic and acidic residues" evidence="1">
    <location>
        <begin position="627"/>
        <end position="651"/>
    </location>
</feature>
<feature type="compositionally biased region" description="Polar residues" evidence="1">
    <location>
        <begin position="868"/>
        <end position="879"/>
    </location>
</feature>
<evidence type="ECO:0000313" key="3">
    <source>
        <dbReference type="EMBL" id="AJF96739.1"/>
    </source>
</evidence>
<proteinExistence type="predicted"/>
<feature type="domain" description="SAM" evidence="2">
    <location>
        <begin position="441"/>
        <end position="514"/>
    </location>
</feature>
<feature type="region of interest" description="Disordered" evidence="1">
    <location>
        <begin position="518"/>
        <end position="687"/>
    </location>
</feature>
<dbReference type="KEGG" id="vg:23461656"/>
<protein>
    <submittedName>
        <fullName evidence="3">SAM domain motif-containing protein</fullName>
    </submittedName>
</protein>